<feature type="transmembrane region" description="Helical" evidence="6">
    <location>
        <begin position="93"/>
        <end position="114"/>
    </location>
</feature>
<evidence type="ECO:0000256" key="5">
    <source>
        <dbReference type="ARBA" id="ARBA00023136"/>
    </source>
</evidence>
<sequence>MMNNAIFLVLLVLLLVIITISPDFVTMNNFRNILTQASTRIIIALGVGGIIILQGTDLSAGRIVGLSAVISASLLQAPSYAYRMYPELPALPILLPILLAAAVAGVFGLINGFIISKLNVTPFITTLGTQIIVYGVTSIYFDRPPYGAQPIGGLDPRYMKFAQGSFNIGGFILPYLVLYAAAVTLFIWVLWNKTRFGKNIYAVGGNPDAAVVSGVNKAKTIIIVFVLAGMLYGFAGSLEAARVGSATNNTGNMYELDAIAACVVGGVSFSGGVGTVAGVVTGVLIFQVINYGLAFIGVNPYLQYIIKGLIIITAVAIDTRKYIKKK</sequence>
<dbReference type="PANTHER" id="PTHR32196">
    <property type="entry name" value="ABC TRANSPORTER PERMEASE PROTEIN YPHD-RELATED-RELATED"/>
    <property type="match status" value="1"/>
</dbReference>
<proteinExistence type="predicted"/>
<evidence type="ECO:0000256" key="1">
    <source>
        <dbReference type="ARBA" id="ARBA00004651"/>
    </source>
</evidence>
<dbReference type="STRING" id="1424294.Gferi_14925"/>
<feature type="transmembrane region" description="Helical" evidence="6">
    <location>
        <begin position="37"/>
        <end position="54"/>
    </location>
</feature>
<name>A0A1D8GQT5_9FIRM</name>
<evidence type="ECO:0000313" key="8">
    <source>
        <dbReference type="EMBL" id="AOT73223.1"/>
    </source>
</evidence>
<keyword evidence="5 6" id="KW-0472">Membrane</keyword>
<feature type="transmembrane region" description="Helical" evidence="6">
    <location>
        <begin position="259"/>
        <end position="289"/>
    </location>
</feature>
<feature type="transmembrane region" description="Helical" evidence="6">
    <location>
        <begin position="301"/>
        <end position="317"/>
    </location>
</feature>
<feature type="transmembrane region" description="Helical" evidence="6">
    <location>
        <begin position="120"/>
        <end position="141"/>
    </location>
</feature>
<keyword evidence="4 6" id="KW-1133">Transmembrane helix</keyword>
<evidence type="ECO:0000256" key="2">
    <source>
        <dbReference type="ARBA" id="ARBA00022475"/>
    </source>
</evidence>
<dbReference type="Pfam" id="PF02653">
    <property type="entry name" value="BPD_transp_2"/>
    <property type="match status" value="1"/>
</dbReference>
<evidence type="ECO:0000313" key="7">
    <source>
        <dbReference type="EMBL" id="AOT73143.1"/>
    </source>
</evidence>
<dbReference type="Proteomes" id="UP000095743">
    <property type="component" value="Chromosome"/>
</dbReference>
<keyword evidence="3 6" id="KW-0812">Transmembrane</keyword>
<keyword evidence="9" id="KW-1185">Reference proteome</keyword>
<evidence type="ECO:0000256" key="4">
    <source>
        <dbReference type="ARBA" id="ARBA00022989"/>
    </source>
</evidence>
<dbReference type="InterPro" id="IPR001851">
    <property type="entry name" value="ABC_transp_permease"/>
</dbReference>
<feature type="transmembrane region" description="Helical" evidence="6">
    <location>
        <begin position="60"/>
        <end position="81"/>
    </location>
</feature>
<protein>
    <submittedName>
        <fullName evidence="8">Galactoside ABC transporter permease MglC</fullName>
    </submittedName>
</protein>
<organism evidence="8 9">
    <name type="scientific">Geosporobacter ferrireducens</name>
    <dbReference type="NCBI Taxonomy" id="1424294"/>
    <lineage>
        <taxon>Bacteria</taxon>
        <taxon>Bacillati</taxon>
        <taxon>Bacillota</taxon>
        <taxon>Clostridia</taxon>
        <taxon>Peptostreptococcales</taxon>
        <taxon>Thermotaleaceae</taxon>
        <taxon>Geosporobacter</taxon>
    </lineage>
</organism>
<dbReference type="KEGG" id="gfe:Gferi_19820"/>
<evidence type="ECO:0000313" key="9">
    <source>
        <dbReference type="Proteomes" id="UP000095743"/>
    </source>
</evidence>
<evidence type="ECO:0000256" key="6">
    <source>
        <dbReference type="SAM" id="Phobius"/>
    </source>
</evidence>
<dbReference type="GO" id="GO:0005886">
    <property type="term" value="C:plasma membrane"/>
    <property type="evidence" value="ECO:0007669"/>
    <property type="project" value="UniProtKB-SubCell"/>
</dbReference>
<dbReference type="NCBIfam" id="NF007014">
    <property type="entry name" value="PRK09478.1"/>
    <property type="match status" value="1"/>
</dbReference>
<feature type="transmembrane region" description="Helical" evidence="6">
    <location>
        <begin position="166"/>
        <end position="191"/>
    </location>
</feature>
<reference evidence="8 9" key="1">
    <citation type="submission" date="2016-09" db="EMBL/GenBank/DDBJ databases">
        <title>Genomic analysis reveals versatility of anaerobic energy metabolism of Geosporobacter ferrireducens IRF9 of phylum Firmicutes.</title>
        <authorList>
            <person name="Kim S.-J."/>
        </authorList>
    </citation>
    <scope>NUCLEOTIDE SEQUENCE [LARGE SCALE GENOMIC DNA]</scope>
    <source>
        <strain evidence="8 9">IRF9</strain>
    </source>
</reference>
<dbReference type="EMBL" id="CP017269">
    <property type="protein sequence ID" value="AOT73143.1"/>
    <property type="molecule type" value="Genomic_DNA"/>
</dbReference>
<comment type="subcellular location">
    <subcellularLocation>
        <location evidence="1">Cell membrane</location>
        <topology evidence="1">Multi-pass membrane protein</topology>
    </subcellularLocation>
</comment>
<gene>
    <name evidence="7" type="ORF">Gferi_14925</name>
    <name evidence="8" type="ORF">Gferi_19820</name>
</gene>
<feature type="transmembrane region" description="Helical" evidence="6">
    <location>
        <begin position="220"/>
        <end position="238"/>
    </location>
</feature>
<dbReference type="GO" id="GO:0022857">
    <property type="term" value="F:transmembrane transporter activity"/>
    <property type="evidence" value="ECO:0007669"/>
    <property type="project" value="InterPro"/>
</dbReference>
<evidence type="ECO:0000256" key="3">
    <source>
        <dbReference type="ARBA" id="ARBA00022692"/>
    </source>
</evidence>
<dbReference type="CDD" id="cd06579">
    <property type="entry name" value="TM_PBP1_transp_AraH_like"/>
    <property type="match status" value="1"/>
</dbReference>
<dbReference type="EMBL" id="CP017269">
    <property type="protein sequence ID" value="AOT73223.1"/>
    <property type="molecule type" value="Genomic_DNA"/>
</dbReference>
<dbReference type="AlphaFoldDB" id="A0A1D8GQT5"/>
<dbReference type="KEGG" id="gfe:Gferi_14925"/>
<feature type="transmembrane region" description="Helical" evidence="6">
    <location>
        <begin position="6"/>
        <end position="25"/>
    </location>
</feature>
<keyword evidence="2" id="KW-1003">Cell membrane</keyword>
<dbReference type="PANTHER" id="PTHR32196:SF18">
    <property type="entry name" value="GALACTOSE_METHYL GALACTOSIDE IMPORT PERMEASE PROTEIN MGLC"/>
    <property type="match status" value="1"/>
</dbReference>
<accession>A0A1D8GQT5</accession>